<evidence type="ECO:0000313" key="1">
    <source>
        <dbReference type="EMBL" id="QDT99880.1"/>
    </source>
</evidence>
<proteinExistence type="predicted"/>
<reference evidence="1 2" key="1">
    <citation type="submission" date="2019-03" db="EMBL/GenBank/DDBJ databases">
        <title>Deep-cultivation of Planctomycetes and their phenomic and genomic characterization uncovers novel biology.</title>
        <authorList>
            <person name="Wiegand S."/>
            <person name="Jogler M."/>
            <person name="Boedeker C."/>
            <person name="Pinto D."/>
            <person name="Vollmers J."/>
            <person name="Rivas-Marin E."/>
            <person name="Kohn T."/>
            <person name="Peeters S.H."/>
            <person name="Heuer A."/>
            <person name="Rast P."/>
            <person name="Oberbeckmann S."/>
            <person name="Bunk B."/>
            <person name="Jeske O."/>
            <person name="Meyerdierks A."/>
            <person name="Storesund J.E."/>
            <person name="Kallscheuer N."/>
            <person name="Luecker S."/>
            <person name="Lage O.M."/>
            <person name="Pohl T."/>
            <person name="Merkel B.J."/>
            <person name="Hornburger P."/>
            <person name="Mueller R.-W."/>
            <person name="Bruemmer F."/>
            <person name="Labrenz M."/>
            <person name="Spormann A.M."/>
            <person name="Op den Camp H."/>
            <person name="Overmann J."/>
            <person name="Amann R."/>
            <person name="Jetten M.S.M."/>
            <person name="Mascher T."/>
            <person name="Medema M.H."/>
            <person name="Devos D.P."/>
            <person name="Kaster A.-K."/>
            <person name="Ovreas L."/>
            <person name="Rohde M."/>
            <person name="Galperin M.Y."/>
            <person name="Jogler C."/>
        </authorList>
    </citation>
    <scope>NUCLEOTIDE SEQUENCE [LARGE SCALE GENOMIC DNA]</scope>
    <source>
        <strain evidence="1 2">V144</strain>
    </source>
</reference>
<evidence type="ECO:0000313" key="2">
    <source>
        <dbReference type="Proteomes" id="UP000318704"/>
    </source>
</evidence>
<dbReference type="KEGG" id="gaw:V144x_53940"/>
<dbReference type="EMBL" id="CP037920">
    <property type="protein sequence ID" value="QDT99880.1"/>
    <property type="molecule type" value="Genomic_DNA"/>
</dbReference>
<organism evidence="1 2">
    <name type="scientific">Gimesia aquarii</name>
    <dbReference type="NCBI Taxonomy" id="2527964"/>
    <lineage>
        <taxon>Bacteria</taxon>
        <taxon>Pseudomonadati</taxon>
        <taxon>Planctomycetota</taxon>
        <taxon>Planctomycetia</taxon>
        <taxon>Planctomycetales</taxon>
        <taxon>Planctomycetaceae</taxon>
        <taxon>Gimesia</taxon>
    </lineage>
</organism>
<name>A0A517W3S8_9PLAN</name>
<gene>
    <name evidence="1" type="ORF">V144x_53940</name>
</gene>
<accession>A0A517W3S8</accession>
<protein>
    <submittedName>
        <fullName evidence="1">Uncharacterized protein</fullName>
    </submittedName>
</protein>
<dbReference type="Proteomes" id="UP000318704">
    <property type="component" value="Chromosome"/>
</dbReference>
<sequence>MHAYLSAQLSMAVVVSDNQWQILSYNDLHKLRDTTPTEAASIFRSELDIQVLYDTTIPQVRDSLEDAVDSLEAFNLVLLLLDDSFTLDTQSLVIEELEELLTCPDIVENLENIFFASPLQVDFNNQTIFAMCSNLNCESVSSFIRHLDNLQPMIKAVWTAWNQIDLSLFASDHEQRKICGLFVRNGVFKRIVYELSITGTVTQIDKKFPQLFPFDEQYSSLKEILHELTIRLCNASVPKSFSMKHTASHISMELVKEIHSAVNASQPIEESAYRNRIFELFCVYIQSLNKNELHDANHIIIALSRYIPNIDIVISRGNNSTKAGASSAVSSATWGVVCLWDAWSYAHDYFIDTRVDIATATNINSASLLSEFVVEEVGLLATQMWSRGIKTSDNHFRIQLFTLFKQWFVGCKDYVEDIVSMPEELIKTLCFMENLDKKLRGVAFTEAAPLAMHDFSYMQFVWEVARLWKEWTFYCQHYRTKDQEKYQTTASSNSAFNVKEMT</sequence>
<dbReference type="RefSeq" id="WP_144989781.1">
    <property type="nucleotide sequence ID" value="NZ_CP037920.1"/>
</dbReference>
<dbReference type="AlphaFoldDB" id="A0A517W3S8"/>